<organism evidence="3 4">
    <name type="scientific">Glarea lozoyensis (strain ATCC 20868 / MF5171)</name>
    <dbReference type="NCBI Taxonomy" id="1116229"/>
    <lineage>
        <taxon>Eukaryota</taxon>
        <taxon>Fungi</taxon>
        <taxon>Dikarya</taxon>
        <taxon>Ascomycota</taxon>
        <taxon>Pezizomycotina</taxon>
        <taxon>Leotiomycetes</taxon>
        <taxon>Helotiales</taxon>
        <taxon>Helotiaceae</taxon>
        <taxon>Glarea</taxon>
    </lineage>
</organism>
<dbReference type="Proteomes" id="UP000016922">
    <property type="component" value="Unassembled WGS sequence"/>
</dbReference>
<dbReference type="GO" id="GO:0005737">
    <property type="term" value="C:cytoplasm"/>
    <property type="evidence" value="ECO:0007669"/>
    <property type="project" value="TreeGrafter"/>
</dbReference>
<dbReference type="OrthoDB" id="2094269at2759"/>
<dbReference type="KEGG" id="glz:GLAREA_01158"/>
<dbReference type="Pfam" id="PF03959">
    <property type="entry name" value="FSH1"/>
    <property type="match status" value="1"/>
</dbReference>
<dbReference type="HOGENOM" id="CLU_051938_4_1_1"/>
<dbReference type="InterPro" id="IPR029058">
    <property type="entry name" value="AB_hydrolase_fold"/>
</dbReference>
<dbReference type="GeneID" id="19460216"/>
<keyword evidence="1 3" id="KW-0378">Hydrolase</keyword>
<name>S3DU99_GLAL2</name>
<evidence type="ECO:0000259" key="2">
    <source>
        <dbReference type="Pfam" id="PF03959"/>
    </source>
</evidence>
<protein>
    <submittedName>
        <fullName evidence="3">Alpha/beta-Hydrolase</fullName>
    </submittedName>
</protein>
<keyword evidence="4" id="KW-1185">Reference proteome</keyword>
<dbReference type="PANTHER" id="PTHR48070:SF7">
    <property type="entry name" value="SERINE HYDROLASE FSH DOMAIN-CONTAINING PROTEIN-RELATED"/>
    <property type="match status" value="1"/>
</dbReference>
<reference evidence="3 4" key="1">
    <citation type="journal article" date="2013" name="BMC Genomics">
        <title>Genomics-driven discovery of the pneumocandin biosynthetic gene cluster in the fungus Glarea lozoyensis.</title>
        <authorList>
            <person name="Chen L."/>
            <person name="Yue Q."/>
            <person name="Zhang X."/>
            <person name="Xiang M."/>
            <person name="Wang C."/>
            <person name="Li S."/>
            <person name="Che Y."/>
            <person name="Ortiz-Lopez F.J."/>
            <person name="Bills G.F."/>
            <person name="Liu X."/>
            <person name="An Z."/>
        </authorList>
    </citation>
    <scope>NUCLEOTIDE SEQUENCE [LARGE SCALE GENOMIC DNA]</scope>
    <source>
        <strain evidence="4">ATCC 20868 / MF5171</strain>
    </source>
</reference>
<dbReference type="Gene3D" id="3.40.50.1820">
    <property type="entry name" value="alpha/beta hydrolase"/>
    <property type="match status" value="1"/>
</dbReference>
<dbReference type="RefSeq" id="XP_008084107.1">
    <property type="nucleotide sequence ID" value="XM_008085916.1"/>
</dbReference>
<evidence type="ECO:0000313" key="4">
    <source>
        <dbReference type="Proteomes" id="UP000016922"/>
    </source>
</evidence>
<dbReference type="eggNOG" id="ENOG502SIR4">
    <property type="taxonomic scope" value="Eukaryota"/>
</dbReference>
<dbReference type="EMBL" id="KE145367">
    <property type="protein sequence ID" value="EPE29998.1"/>
    <property type="molecule type" value="Genomic_DNA"/>
</dbReference>
<sequence length="306" mass="34092">MKTFETFSDQPGDEMRILCLHGMGTSGAIFEAQTAAFRSKLDPKSYTFDFIDAPYPSPPAFGIEIFFPPPNHTFYTFWTGIDPPSVHAAHQWLTDLFVSREPYDAVLCFSQGCSVISSFVVYHNNEHPEQALPFKGAIFICGGLPLQILTDLGLPVSEGAWEINVRSGKVLARVAASASEEIGKLLDVKNRPGVVRQGLWDKTEHLEHDVAETTFPDDSSDVFGLDIQAFPEGLRIGIPTVHVFGIKDPRYPASIQLAHFSKEEKRRTFDHGGGHDIPRTTVVSDRIAELVVWLDEQIKLEYSNED</sequence>
<dbReference type="SUPFAM" id="SSF53474">
    <property type="entry name" value="alpha/beta-Hydrolases"/>
    <property type="match status" value="1"/>
</dbReference>
<dbReference type="GO" id="GO:0016787">
    <property type="term" value="F:hydrolase activity"/>
    <property type="evidence" value="ECO:0007669"/>
    <property type="project" value="UniProtKB-KW"/>
</dbReference>
<dbReference type="GO" id="GO:0005634">
    <property type="term" value="C:nucleus"/>
    <property type="evidence" value="ECO:0007669"/>
    <property type="project" value="TreeGrafter"/>
</dbReference>
<dbReference type="GO" id="GO:0019748">
    <property type="term" value="P:secondary metabolic process"/>
    <property type="evidence" value="ECO:0007669"/>
    <property type="project" value="TreeGrafter"/>
</dbReference>
<evidence type="ECO:0000313" key="3">
    <source>
        <dbReference type="EMBL" id="EPE29998.1"/>
    </source>
</evidence>
<gene>
    <name evidence="3" type="ORF">GLAREA_01158</name>
</gene>
<evidence type="ECO:0000256" key="1">
    <source>
        <dbReference type="ARBA" id="ARBA00022801"/>
    </source>
</evidence>
<feature type="domain" description="Serine hydrolase" evidence="2">
    <location>
        <begin position="14"/>
        <end position="283"/>
    </location>
</feature>
<accession>S3DU99</accession>
<dbReference type="PANTHER" id="PTHR48070">
    <property type="entry name" value="ESTERASE OVCA2"/>
    <property type="match status" value="1"/>
</dbReference>
<proteinExistence type="predicted"/>
<dbReference type="InterPro" id="IPR050593">
    <property type="entry name" value="LovG"/>
</dbReference>
<dbReference type="AlphaFoldDB" id="S3DU99"/>
<dbReference type="OMA" id="LHGHGTS"/>
<dbReference type="InterPro" id="IPR005645">
    <property type="entry name" value="FSH-like_dom"/>
</dbReference>